<dbReference type="Gene3D" id="3.40.1090.10">
    <property type="entry name" value="Cytosolic phospholipase A2 catalytic domain"/>
    <property type="match status" value="2"/>
</dbReference>
<evidence type="ECO:0000256" key="2">
    <source>
        <dbReference type="ARBA" id="ARBA00022963"/>
    </source>
</evidence>
<dbReference type="STRING" id="34103.SAMN05421778_102148"/>
<dbReference type="GO" id="GO:0016042">
    <property type="term" value="P:lipid catabolic process"/>
    <property type="evidence" value="ECO:0007669"/>
    <property type="project" value="UniProtKB-UniRule"/>
</dbReference>
<name>A0A059KK34_9BURK</name>
<evidence type="ECO:0000259" key="6">
    <source>
        <dbReference type="PROSITE" id="PS51635"/>
    </source>
</evidence>
<dbReference type="Pfam" id="PF01734">
    <property type="entry name" value="Patatin"/>
    <property type="match status" value="1"/>
</dbReference>
<protein>
    <submittedName>
        <fullName evidence="7">Patatin</fullName>
    </submittedName>
</protein>
<dbReference type="Proteomes" id="UP000026714">
    <property type="component" value="Unassembled WGS sequence"/>
</dbReference>
<keyword evidence="3 4" id="KW-0443">Lipid metabolism</keyword>
<dbReference type="CDD" id="cd07205">
    <property type="entry name" value="Pat_PNPLA6_PNPLA7_NTE1_like"/>
    <property type="match status" value="1"/>
</dbReference>
<reference evidence="7 8" key="1">
    <citation type="journal article" date="2014" name="FEMS Microbiol. Ecol.">
        <title>Sphaerotilus natans encrusted with nanoball-shaped Fe(III) oxide minerals formed by nitrate-reducing mixotrophic Fe(II) oxidation.</title>
        <authorList>
            <person name="Park S."/>
            <person name="Kim D.H."/>
            <person name="Lee J.H."/>
            <person name="Hur H.G."/>
        </authorList>
    </citation>
    <scope>NUCLEOTIDE SEQUENCE [LARGE SCALE GENOMIC DNA]</scope>
    <source>
        <strain evidence="7 8">DSM 6575</strain>
    </source>
</reference>
<dbReference type="Gene3D" id="2.40.160.50">
    <property type="entry name" value="membrane protein fhac: a member of the omp85/tpsb transporter family"/>
    <property type="match status" value="1"/>
</dbReference>
<feature type="signal peptide" evidence="5">
    <location>
        <begin position="1"/>
        <end position="25"/>
    </location>
</feature>
<organism evidence="7 8">
    <name type="scientific">Sphaerotilus natans subsp. natans DSM 6575</name>
    <dbReference type="NCBI Taxonomy" id="1286631"/>
    <lineage>
        <taxon>Bacteria</taxon>
        <taxon>Pseudomonadati</taxon>
        <taxon>Pseudomonadota</taxon>
        <taxon>Betaproteobacteria</taxon>
        <taxon>Burkholderiales</taxon>
        <taxon>Sphaerotilaceae</taxon>
        <taxon>Sphaerotilus</taxon>
    </lineage>
</organism>
<keyword evidence="5" id="KW-0732">Signal</keyword>
<evidence type="ECO:0000256" key="1">
    <source>
        <dbReference type="ARBA" id="ARBA00022801"/>
    </source>
</evidence>
<accession>A0A059KK34</accession>
<dbReference type="InterPro" id="IPR016035">
    <property type="entry name" value="Acyl_Trfase/lysoPLipase"/>
</dbReference>
<keyword evidence="2 4" id="KW-0442">Lipid degradation</keyword>
<keyword evidence="8" id="KW-1185">Reference proteome</keyword>
<proteinExistence type="predicted"/>
<dbReference type="GO" id="GO:0016787">
    <property type="term" value="F:hydrolase activity"/>
    <property type="evidence" value="ECO:0007669"/>
    <property type="project" value="UniProtKB-UniRule"/>
</dbReference>
<dbReference type="PATRIC" id="fig|1286631.3.peg.2798"/>
<dbReference type="PANTHER" id="PTHR14226:SF29">
    <property type="entry name" value="NEUROPATHY TARGET ESTERASE SWS"/>
    <property type="match status" value="1"/>
</dbReference>
<evidence type="ECO:0000313" key="7">
    <source>
        <dbReference type="EMBL" id="KDB51544.1"/>
    </source>
</evidence>
<dbReference type="eggNOG" id="COG4775">
    <property type="taxonomic scope" value="Bacteria"/>
</dbReference>
<feature type="short sequence motif" description="GXSXG" evidence="4">
    <location>
        <begin position="84"/>
        <end position="88"/>
    </location>
</feature>
<comment type="caution">
    <text evidence="7">The sequence shown here is derived from an EMBL/GenBank/DDBJ whole genome shotgun (WGS) entry which is preliminary data.</text>
</comment>
<dbReference type="PANTHER" id="PTHR14226">
    <property type="entry name" value="NEUROPATHY TARGET ESTERASE/SWISS CHEESE D.MELANOGASTER"/>
    <property type="match status" value="1"/>
</dbReference>
<feature type="active site" description="Proton acceptor" evidence="4">
    <location>
        <position position="234"/>
    </location>
</feature>
<dbReference type="EMBL" id="AZRA01000075">
    <property type="protein sequence ID" value="KDB51544.1"/>
    <property type="molecule type" value="Genomic_DNA"/>
</dbReference>
<dbReference type="InterPro" id="IPR050301">
    <property type="entry name" value="NTE"/>
</dbReference>
<feature type="short sequence motif" description="DGA/G" evidence="4">
    <location>
        <begin position="234"/>
        <end position="236"/>
    </location>
</feature>
<dbReference type="AlphaFoldDB" id="A0A059KK34"/>
<evidence type="ECO:0000256" key="4">
    <source>
        <dbReference type="PROSITE-ProRule" id="PRU01161"/>
    </source>
</evidence>
<gene>
    <name evidence="7" type="ORF">X805_28630</name>
</gene>
<dbReference type="GO" id="GO:0019867">
    <property type="term" value="C:outer membrane"/>
    <property type="evidence" value="ECO:0007669"/>
    <property type="project" value="InterPro"/>
</dbReference>
<feature type="domain" description="PNPLA" evidence="6">
    <location>
        <begin position="53"/>
        <end position="247"/>
    </location>
</feature>
<dbReference type="PROSITE" id="PS51635">
    <property type="entry name" value="PNPLA"/>
    <property type="match status" value="1"/>
</dbReference>
<dbReference type="eggNOG" id="COG1752">
    <property type="taxonomic scope" value="Bacteria"/>
</dbReference>
<evidence type="ECO:0000256" key="5">
    <source>
        <dbReference type="SAM" id="SignalP"/>
    </source>
</evidence>
<dbReference type="SUPFAM" id="SSF52151">
    <property type="entry name" value="FabD/lysophospholipase-like"/>
    <property type="match status" value="1"/>
</dbReference>
<dbReference type="RefSeq" id="WP_051632055.1">
    <property type="nucleotide sequence ID" value="NZ_AZRA01000075.1"/>
</dbReference>
<keyword evidence="1 4" id="KW-0378">Hydrolase</keyword>
<feature type="active site" description="Nucleophile" evidence="4">
    <location>
        <position position="86"/>
    </location>
</feature>
<evidence type="ECO:0000256" key="3">
    <source>
        <dbReference type="ARBA" id="ARBA00023098"/>
    </source>
</evidence>
<feature type="short sequence motif" description="GXGXXG" evidence="4">
    <location>
        <begin position="57"/>
        <end position="62"/>
    </location>
</feature>
<feature type="chain" id="PRO_5001575847" evidence="5">
    <location>
        <begin position="26"/>
        <end position="782"/>
    </location>
</feature>
<dbReference type="InterPro" id="IPR002641">
    <property type="entry name" value="PNPLA_dom"/>
</dbReference>
<evidence type="ECO:0000313" key="8">
    <source>
        <dbReference type="Proteomes" id="UP000026714"/>
    </source>
</evidence>
<sequence length="782" mass="84762">MIGSRSWCARLLGVVLALLSSAVHAQMPAGVSGGDPEVDTLVGPALGRPRIGLVLSGGGARGLAHVGVLEVLERERIPVDAIAGTSMGAIIGGLYASGMGAEEMRRELGAIDWGAMFATRLPRESLGQRRKEEDFEISPAIEVGLSRLGGDPMLPIGSVSSRELELLLRRHTLAVRRAPSFDGLPIPFRAVATDMESGEAVVFRDGDLAQALRASMSVPGLFAPIEVDGRILGDGGLVDNLPVDVARAMGVDRIIAVNIGTPLAGRETLGTVTGVTTQMINILTEQNVQRSLARLDPRQDLLIAPPLGRLTSASFDRAADLVAAGREHAERMLPQLAALRLNETDWQAHRRAQARPQDPPEPIASVRFEGQELTQPQRLAPVLAVRPGQDFTVAGAERDSRVLAASGDYMQVDYRVEDLPAGAGLVYRLAEKPWGPNYFRLGLALQSDFAGQGEFNIQLSHNRHWLDEAGSEWRNRVQLGSVPRWFSELYVPLGAGSGPASDWFVALSTDLSRRRQTTYRTIGPDQDGGDPEVLGRHVRGSLGVGIDLGQPLGELGEWRIGLVRQMLRIQPESAYTVRTETGSVALQSLHAREEALRSTLVMDQLDHAVFPRSGWRLRLEAQTGRRRLDELALEAAQRRFHRLELDLAEVASRGRHTVDLTLKLRAARQSQVDGAPGHYTLGGFHQLSGYETDQLSGDGVLLGRLTWQVRLTGRPVLTRGVFAGMTLEAGNAWALPREMRLTPLRWGTSAFLAADTGIGPLYLGLTWAPQGRAGITLMLGRP</sequence>